<comment type="caution">
    <text evidence="2">The sequence shown here is derived from an EMBL/GenBank/DDBJ whole genome shotgun (WGS) entry which is preliminary data.</text>
</comment>
<name>A0ABQ5A7M5_9ASTR</name>
<reference evidence="2" key="2">
    <citation type="submission" date="2022-01" db="EMBL/GenBank/DDBJ databases">
        <authorList>
            <person name="Yamashiro T."/>
            <person name="Shiraishi A."/>
            <person name="Satake H."/>
            <person name="Nakayama K."/>
        </authorList>
    </citation>
    <scope>NUCLEOTIDE SEQUENCE</scope>
</reference>
<evidence type="ECO:0000256" key="1">
    <source>
        <dbReference type="SAM" id="MobiDB-lite"/>
    </source>
</evidence>
<dbReference type="EMBL" id="BQNB010012060">
    <property type="protein sequence ID" value="GJS98644.1"/>
    <property type="molecule type" value="Genomic_DNA"/>
</dbReference>
<organism evidence="2 3">
    <name type="scientific">Tanacetum coccineum</name>
    <dbReference type="NCBI Taxonomy" id="301880"/>
    <lineage>
        <taxon>Eukaryota</taxon>
        <taxon>Viridiplantae</taxon>
        <taxon>Streptophyta</taxon>
        <taxon>Embryophyta</taxon>
        <taxon>Tracheophyta</taxon>
        <taxon>Spermatophyta</taxon>
        <taxon>Magnoliopsida</taxon>
        <taxon>eudicotyledons</taxon>
        <taxon>Gunneridae</taxon>
        <taxon>Pentapetalae</taxon>
        <taxon>asterids</taxon>
        <taxon>campanulids</taxon>
        <taxon>Asterales</taxon>
        <taxon>Asteraceae</taxon>
        <taxon>Asteroideae</taxon>
        <taxon>Anthemideae</taxon>
        <taxon>Anthemidinae</taxon>
        <taxon>Tanacetum</taxon>
    </lineage>
</organism>
<reference evidence="2" key="1">
    <citation type="journal article" date="2022" name="Int. J. Mol. Sci.">
        <title>Draft Genome of Tanacetum Coccineum: Genomic Comparison of Closely Related Tanacetum-Family Plants.</title>
        <authorList>
            <person name="Yamashiro T."/>
            <person name="Shiraishi A."/>
            <person name="Nakayama K."/>
            <person name="Satake H."/>
        </authorList>
    </citation>
    <scope>NUCLEOTIDE SEQUENCE</scope>
</reference>
<keyword evidence="3" id="KW-1185">Reference proteome</keyword>
<gene>
    <name evidence="2" type="ORF">Tco_0819814</name>
</gene>
<evidence type="ECO:0008006" key="4">
    <source>
        <dbReference type="Google" id="ProtNLM"/>
    </source>
</evidence>
<feature type="region of interest" description="Disordered" evidence="1">
    <location>
        <begin position="346"/>
        <end position="391"/>
    </location>
</feature>
<proteinExistence type="predicted"/>
<dbReference type="PANTHER" id="PTHR11439">
    <property type="entry name" value="GAG-POL-RELATED RETROTRANSPOSON"/>
    <property type="match status" value="1"/>
</dbReference>
<sequence length="436" mass="50478">MKTPMSSDIKLTKDEEYQSVDSTKYRSIIGSLLYLTASRPDIMFNVCLCARFQEDPKTSHLEAIQTALAISTTKAEYVIARKASQQALWIKQALIDYDIRLDDVLIMSMFEHIQFDCLLEINEQICSRFILEFYSQYRINYDSKGKMFVEFFFQNQLFSFSLEEFGQILGIPYKGDCSFSDKWSFDDLQYSVLTGGPFQTNPPSPDDIKFYVQIEREDVVTHICHDQEIAVEDDQILTREITDVMKTWVDIIRENVFCLGGNQDHVIACPCHMLYCIATFTQYNLTYFIAKRMEFVTKQARLILPYGMLLTRLFNYVMSKNPELSKSLYVLYDYVMYPLAAQQERKTQKDYGMRRGRSSTSSSSAFDQPSSSHPNYDDNDGNDEGTSHASTHSPTCFVNLLTNEVPQVFSNPPNIDPNMEPFYTRQTEILNRQVQL</sequence>
<protein>
    <recommendedName>
        <fullName evidence="4">Reverse transcriptase Ty1/copia-type domain-containing protein</fullName>
    </recommendedName>
</protein>
<feature type="compositionally biased region" description="Low complexity" evidence="1">
    <location>
        <begin position="358"/>
        <end position="372"/>
    </location>
</feature>
<evidence type="ECO:0000313" key="3">
    <source>
        <dbReference type="Proteomes" id="UP001151760"/>
    </source>
</evidence>
<accession>A0ABQ5A7M5</accession>
<dbReference type="PANTHER" id="PTHR11439:SF483">
    <property type="entry name" value="PEPTIDE SYNTHASE GLIP-LIKE, PUTATIVE (AFU_ORTHOLOGUE AFUA_3G12920)-RELATED"/>
    <property type="match status" value="1"/>
</dbReference>
<dbReference type="Proteomes" id="UP001151760">
    <property type="component" value="Unassembled WGS sequence"/>
</dbReference>
<evidence type="ECO:0000313" key="2">
    <source>
        <dbReference type="EMBL" id="GJS98644.1"/>
    </source>
</evidence>